<evidence type="ECO:0000313" key="3">
    <source>
        <dbReference type="Proteomes" id="UP000242444"/>
    </source>
</evidence>
<sequence length="65" mass="7366">MTRLRVSSPPEMATRRASKADAKNWNRYTRDYRSCYHCRTLYLTAADATACEDIHTGNDARSPAA</sequence>
<proteinExistence type="predicted"/>
<name>A0A263CZ97_9PSEU</name>
<feature type="region of interest" description="Disordered" evidence="1">
    <location>
        <begin position="1"/>
        <end position="20"/>
    </location>
</feature>
<evidence type="ECO:0000256" key="1">
    <source>
        <dbReference type="SAM" id="MobiDB-lite"/>
    </source>
</evidence>
<dbReference type="InParanoid" id="A0A263CZ97"/>
<protein>
    <submittedName>
        <fullName evidence="2">Uncharacterized protein</fullName>
    </submittedName>
</protein>
<comment type="caution">
    <text evidence="2">The sequence shown here is derived from an EMBL/GenBank/DDBJ whole genome shotgun (WGS) entry which is preliminary data.</text>
</comment>
<evidence type="ECO:0000313" key="2">
    <source>
        <dbReference type="EMBL" id="OZM71431.1"/>
    </source>
</evidence>
<gene>
    <name evidence="2" type="ORF">CFN78_19970</name>
</gene>
<dbReference type="EMBL" id="NKYE01000013">
    <property type="protein sequence ID" value="OZM71431.1"/>
    <property type="molecule type" value="Genomic_DNA"/>
</dbReference>
<organism evidence="2 3">
    <name type="scientific">Amycolatopsis antarctica</name>
    <dbReference type="NCBI Taxonomy" id="1854586"/>
    <lineage>
        <taxon>Bacteria</taxon>
        <taxon>Bacillati</taxon>
        <taxon>Actinomycetota</taxon>
        <taxon>Actinomycetes</taxon>
        <taxon>Pseudonocardiales</taxon>
        <taxon>Pseudonocardiaceae</taxon>
        <taxon>Amycolatopsis</taxon>
    </lineage>
</organism>
<keyword evidence="3" id="KW-1185">Reference proteome</keyword>
<dbReference type="AlphaFoldDB" id="A0A263CZ97"/>
<dbReference type="Proteomes" id="UP000242444">
    <property type="component" value="Unassembled WGS sequence"/>
</dbReference>
<reference evidence="2 3" key="1">
    <citation type="submission" date="2017-07" db="EMBL/GenBank/DDBJ databases">
        <title>Amycolatopsis antarcticus sp. nov., isolated from the surface of an Antarcticus brown macroalga.</title>
        <authorList>
            <person name="Wang J."/>
            <person name="Leiva S."/>
            <person name="Huang J."/>
            <person name="Huang Y."/>
        </authorList>
    </citation>
    <scope>NUCLEOTIDE SEQUENCE [LARGE SCALE GENOMIC DNA]</scope>
    <source>
        <strain evidence="2 3">AU-G6</strain>
    </source>
</reference>
<accession>A0A263CZ97</accession>